<gene>
    <name evidence="1" type="ORF">GW15_0207940</name>
</gene>
<dbReference type="Proteomes" id="UP000028012">
    <property type="component" value="Unassembled WGS sequence"/>
</dbReference>
<reference evidence="1 2" key="1">
    <citation type="submission" date="2014-09" db="EMBL/GenBank/DDBJ databases">
        <title>A draft genome sequence for Xanthomonas axonopodis pv. vasculorum NCPPB 900.</title>
        <authorList>
            <person name="Harrison J."/>
            <person name="Studholme D.J."/>
        </authorList>
    </citation>
    <scope>NUCLEOTIDE SEQUENCE [LARGE SCALE GENOMIC DNA]</scope>
    <source>
        <strain evidence="1 2">NCPPB 900</strain>
    </source>
</reference>
<proteinExistence type="predicted"/>
<name>A0A098PZD7_9XANT</name>
<sequence length="41" mass="4675">MKDSELALGESVSSGLMRSLRLCVRHKKRVDLDAIIENFEQ</sequence>
<comment type="caution">
    <text evidence="1">The sequence shown here is derived from an EMBL/GenBank/DDBJ whole genome shotgun (WGS) entry which is preliminary data.</text>
</comment>
<protein>
    <submittedName>
        <fullName evidence="1">Uncharacterized protein</fullName>
    </submittedName>
</protein>
<accession>A0A098PZD7</accession>
<evidence type="ECO:0000313" key="1">
    <source>
        <dbReference type="EMBL" id="KGE52519.1"/>
    </source>
</evidence>
<evidence type="ECO:0000313" key="2">
    <source>
        <dbReference type="Proteomes" id="UP000028012"/>
    </source>
</evidence>
<dbReference type="AlphaFoldDB" id="A0A098PZD7"/>
<dbReference type="EMBL" id="JPHD02000059">
    <property type="protein sequence ID" value="KGE52519.1"/>
    <property type="molecule type" value="Genomic_DNA"/>
</dbReference>
<organism evidence="1 2">
    <name type="scientific">Xanthomonas axonopodis pv. vasculorum</name>
    <dbReference type="NCBI Taxonomy" id="325777"/>
    <lineage>
        <taxon>Bacteria</taxon>
        <taxon>Pseudomonadati</taxon>
        <taxon>Pseudomonadota</taxon>
        <taxon>Gammaproteobacteria</taxon>
        <taxon>Lysobacterales</taxon>
        <taxon>Lysobacteraceae</taxon>
        <taxon>Xanthomonas</taxon>
    </lineage>
</organism>
<dbReference type="HOGENOM" id="CLU_3278729_0_0_6"/>